<dbReference type="EMBL" id="MN739836">
    <property type="protein sequence ID" value="QHT74044.1"/>
    <property type="molecule type" value="Genomic_DNA"/>
</dbReference>
<organism evidence="1">
    <name type="scientific">viral metagenome</name>
    <dbReference type="NCBI Taxonomy" id="1070528"/>
    <lineage>
        <taxon>unclassified sequences</taxon>
        <taxon>metagenomes</taxon>
        <taxon>organismal metagenomes</taxon>
    </lineage>
</organism>
<evidence type="ECO:0000313" key="1">
    <source>
        <dbReference type="EMBL" id="QHT74044.1"/>
    </source>
</evidence>
<dbReference type="AlphaFoldDB" id="A0A6C0H0H8"/>
<accession>A0A6C0H0H8</accession>
<protein>
    <submittedName>
        <fullName evidence="1">Uncharacterized protein</fullName>
    </submittedName>
</protein>
<sequence>MYFNKYLKYKSKYLDLKNFKSIKLFGGTITESDERLLNILEIDPNLIYDLKMVDADYRDVVKNLINKNIEKKNKENNNPLKVFKDTNREIIFISKEEDFKKSLEEFRDYLIKYNYFDNILKVVEIRQRFTITKEDIIADIDDNVGDITISIIKKINVNVNDIFGLLKKDGPDIFRIDKYKPVATLLSKTGWSTFRENYNSYTPEEKSKLNEILLSRDIKLYESPGNGSQFIFYSENYLLRLCRIFNIDLDKALNILSIIGNIKTDDEMYFIYCAFHNEFDIEAIIRLHKENKINFELYERFINE</sequence>
<reference evidence="1" key="1">
    <citation type="journal article" date="2020" name="Nature">
        <title>Giant virus diversity and host interactions through global metagenomics.</title>
        <authorList>
            <person name="Schulz F."/>
            <person name="Roux S."/>
            <person name="Paez-Espino D."/>
            <person name="Jungbluth S."/>
            <person name="Walsh D.A."/>
            <person name="Denef V.J."/>
            <person name="McMahon K.D."/>
            <person name="Konstantinidis K.T."/>
            <person name="Eloe-Fadrosh E.A."/>
            <person name="Kyrpides N.C."/>
            <person name="Woyke T."/>
        </authorList>
    </citation>
    <scope>NUCLEOTIDE SEQUENCE</scope>
    <source>
        <strain evidence="1">GVMAG-M-3300023179-4</strain>
    </source>
</reference>
<name>A0A6C0H0H8_9ZZZZ</name>
<proteinExistence type="predicted"/>